<reference evidence="5 6" key="1">
    <citation type="journal article" date="2016" name="Antonie Van Leeuwenhoek">
        <title>Dongia soli sp. nov., isolated from soil from Dokdo, Korea.</title>
        <authorList>
            <person name="Kim D.U."/>
            <person name="Lee H."/>
            <person name="Kim H."/>
            <person name="Kim S.G."/>
            <person name="Ka J.O."/>
        </authorList>
    </citation>
    <scope>NUCLEOTIDE SEQUENCE [LARGE SCALE GENOMIC DNA]</scope>
    <source>
        <strain evidence="5 6">D78</strain>
    </source>
</reference>
<dbReference type="Pfam" id="PF13416">
    <property type="entry name" value="SBP_bac_8"/>
    <property type="match status" value="1"/>
</dbReference>
<dbReference type="Proteomes" id="UP001279642">
    <property type="component" value="Unassembled WGS sequence"/>
</dbReference>
<dbReference type="InterPro" id="IPR006059">
    <property type="entry name" value="SBP"/>
</dbReference>
<evidence type="ECO:0000256" key="2">
    <source>
        <dbReference type="ARBA" id="ARBA00022448"/>
    </source>
</evidence>
<dbReference type="PRINTS" id="PR00909">
    <property type="entry name" value="SPERMDNBNDNG"/>
</dbReference>
<comment type="caution">
    <text evidence="5">The sequence shown here is derived from an EMBL/GenBank/DDBJ whole genome shotgun (WGS) entry which is preliminary data.</text>
</comment>
<evidence type="ECO:0000256" key="3">
    <source>
        <dbReference type="ARBA" id="ARBA00022729"/>
    </source>
</evidence>
<dbReference type="InterPro" id="IPR006311">
    <property type="entry name" value="TAT_signal"/>
</dbReference>
<dbReference type="PANTHER" id="PTHR30222:SF17">
    <property type="entry name" value="SPERMIDINE_PUTRESCINE-BINDING PERIPLASMIC PROTEIN"/>
    <property type="match status" value="1"/>
</dbReference>
<dbReference type="Gene3D" id="3.40.190.10">
    <property type="entry name" value="Periplasmic binding protein-like II"/>
    <property type="match status" value="2"/>
</dbReference>
<name>A0ABU5EE49_9PROT</name>
<sequence>MEWREIEKQLRQKPLDRRSMLKALGSVGLGVAVMSATRGRAFAADQVSVYTWTTYNDPKLFPDYLKKHGTPNVSFFGDTDEAFSKLAGGYKVDIAHPCADDMARWRKSGMIKAFDEAKLAHVQDFWPEIQKLPATVDEAGKRWFIPFDWGNTSILYRRDKVEIKGDPSWSLLFTDDRYKGQISSYDSGPPNVEIAAAILGFPDIFDVSDEQLKECAKLLRHQRDNVRFYWSDQSTAEQGLASGELVAAYAWNDAVARLKKQGLPVAYMNPKEGMRTWVCGLVLMKDVAHEDLAYDFINAFTSPEAGKYLVEALGTGHANKKAFDLVDPKVLDSLGISNPSEMMGRTVFLRAVPEDRRKKYVSLFNTIKAGG</sequence>
<evidence type="ECO:0000313" key="6">
    <source>
        <dbReference type="Proteomes" id="UP001279642"/>
    </source>
</evidence>
<dbReference type="PANTHER" id="PTHR30222">
    <property type="entry name" value="SPERMIDINE/PUTRESCINE-BINDING PERIPLASMIC PROTEIN"/>
    <property type="match status" value="1"/>
</dbReference>
<proteinExistence type="predicted"/>
<evidence type="ECO:0000256" key="4">
    <source>
        <dbReference type="ARBA" id="ARBA00022764"/>
    </source>
</evidence>
<keyword evidence="2" id="KW-0813">Transport</keyword>
<gene>
    <name evidence="5" type="ORF">SMD27_15965</name>
</gene>
<dbReference type="RefSeq" id="WP_320509405.1">
    <property type="nucleotide sequence ID" value="NZ_JAXCLW010000004.1"/>
</dbReference>
<dbReference type="PROSITE" id="PS51318">
    <property type="entry name" value="TAT"/>
    <property type="match status" value="1"/>
</dbReference>
<protein>
    <submittedName>
        <fullName evidence="5">Extracellular solute-binding protein</fullName>
    </submittedName>
</protein>
<dbReference type="EMBL" id="JAXCLW010000004">
    <property type="protein sequence ID" value="MDY0884340.1"/>
    <property type="molecule type" value="Genomic_DNA"/>
</dbReference>
<comment type="subcellular location">
    <subcellularLocation>
        <location evidence="1">Periplasm</location>
    </subcellularLocation>
</comment>
<keyword evidence="3" id="KW-0732">Signal</keyword>
<keyword evidence="4" id="KW-0574">Periplasm</keyword>
<evidence type="ECO:0000313" key="5">
    <source>
        <dbReference type="EMBL" id="MDY0884340.1"/>
    </source>
</evidence>
<dbReference type="SUPFAM" id="SSF53850">
    <property type="entry name" value="Periplasmic binding protein-like II"/>
    <property type="match status" value="1"/>
</dbReference>
<evidence type="ECO:0000256" key="1">
    <source>
        <dbReference type="ARBA" id="ARBA00004418"/>
    </source>
</evidence>
<organism evidence="5 6">
    <name type="scientific">Dongia soli</name>
    <dbReference type="NCBI Taxonomy" id="600628"/>
    <lineage>
        <taxon>Bacteria</taxon>
        <taxon>Pseudomonadati</taxon>
        <taxon>Pseudomonadota</taxon>
        <taxon>Alphaproteobacteria</taxon>
        <taxon>Rhodospirillales</taxon>
        <taxon>Dongiaceae</taxon>
        <taxon>Dongia</taxon>
    </lineage>
</organism>
<keyword evidence="6" id="KW-1185">Reference proteome</keyword>
<dbReference type="InterPro" id="IPR001188">
    <property type="entry name" value="Sperm_putr-bd"/>
</dbReference>
<accession>A0ABU5EE49</accession>